<proteinExistence type="predicted"/>
<organism evidence="1 2">
    <name type="scientific">candidate division WWE3 bacterium GW2011_GWC2_41_23</name>
    <dbReference type="NCBI Taxonomy" id="1619123"/>
    <lineage>
        <taxon>Bacteria</taxon>
        <taxon>Katanobacteria</taxon>
    </lineage>
</organism>
<name>A0A0G0VNW5_UNCKA</name>
<accession>A0A0G0VNW5</accession>
<reference evidence="1 2" key="1">
    <citation type="journal article" date="2015" name="Nature">
        <title>rRNA introns, odd ribosomes, and small enigmatic genomes across a large radiation of phyla.</title>
        <authorList>
            <person name="Brown C.T."/>
            <person name="Hug L.A."/>
            <person name="Thomas B.C."/>
            <person name="Sharon I."/>
            <person name="Castelle C.J."/>
            <person name="Singh A."/>
            <person name="Wilkins M.J."/>
            <person name="Williams K.H."/>
            <person name="Banfield J.F."/>
        </authorList>
    </citation>
    <scope>NUCLEOTIDE SEQUENCE [LARGE SCALE GENOMIC DNA]</scope>
</reference>
<protein>
    <submittedName>
        <fullName evidence="1">Uncharacterized protein</fullName>
    </submittedName>
</protein>
<sequence>MLFLVVCEGREYVCHFDEVPRHESILDGREILNESLKERVLQDFDGLAGVKYCGAEWRPAYGELPRIELCPLRQLAFTGV</sequence>
<gene>
    <name evidence="1" type="ORF">UU55_C0013G0001</name>
</gene>
<dbReference type="AlphaFoldDB" id="A0A0G0VNW5"/>
<comment type="caution">
    <text evidence="1">The sequence shown here is derived from an EMBL/GenBank/DDBJ whole genome shotgun (WGS) entry which is preliminary data.</text>
</comment>
<evidence type="ECO:0000313" key="1">
    <source>
        <dbReference type="EMBL" id="KKS02630.1"/>
    </source>
</evidence>
<evidence type="ECO:0000313" key="2">
    <source>
        <dbReference type="Proteomes" id="UP000033947"/>
    </source>
</evidence>
<dbReference type="EMBL" id="LCBB01000013">
    <property type="protein sequence ID" value="KKS02630.1"/>
    <property type="molecule type" value="Genomic_DNA"/>
</dbReference>
<dbReference type="Proteomes" id="UP000033947">
    <property type="component" value="Unassembled WGS sequence"/>
</dbReference>